<dbReference type="AlphaFoldDB" id="A0A2G9RAG2"/>
<evidence type="ECO:0000256" key="2">
    <source>
        <dbReference type="ARBA" id="ARBA00022475"/>
    </source>
</evidence>
<evidence type="ECO:0000256" key="12">
    <source>
        <dbReference type="ARBA" id="ARBA00023224"/>
    </source>
</evidence>
<keyword evidence="4 13" id="KW-0812">Transmembrane</keyword>
<evidence type="ECO:0000256" key="10">
    <source>
        <dbReference type="ARBA" id="ARBA00023170"/>
    </source>
</evidence>
<keyword evidence="6 13" id="KW-1133">Transmembrane helix</keyword>
<keyword evidence="11" id="KW-0325">Glycoprotein</keyword>
<evidence type="ECO:0000256" key="8">
    <source>
        <dbReference type="ARBA" id="ARBA00023136"/>
    </source>
</evidence>
<feature type="transmembrane region" description="Helical" evidence="13">
    <location>
        <begin position="96"/>
        <end position="124"/>
    </location>
</feature>
<evidence type="ECO:0000256" key="4">
    <source>
        <dbReference type="ARBA" id="ARBA00022692"/>
    </source>
</evidence>
<keyword evidence="12" id="KW-0807">Transducer</keyword>
<evidence type="ECO:0000256" key="5">
    <source>
        <dbReference type="ARBA" id="ARBA00022725"/>
    </source>
</evidence>
<dbReference type="Proteomes" id="UP000228934">
    <property type="component" value="Unassembled WGS sequence"/>
</dbReference>
<keyword evidence="3" id="KW-0716">Sensory transduction</keyword>
<organism evidence="15 16">
    <name type="scientific">Aquarana catesbeiana</name>
    <name type="common">American bullfrog</name>
    <name type="synonym">Rana catesbeiana</name>
    <dbReference type="NCBI Taxonomy" id="8400"/>
    <lineage>
        <taxon>Eukaryota</taxon>
        <taxon>Metazoa</taxon>
        <taxon>Chordata</taxon>
        <taxon>Craniata</taxon>
        <taxon>Vertebrata</taxon>
        <taxon>Euteleostomi</taxon>
        <taxon>Amphibia</taxon>
        <taxon>Batrachia</taxon>
        <taxon>Anura</taxon>
        <taxon>Neobatrachia</taxon>
        <taxon>Ranoidea</taxon>
        <taxon>Ranidae</taxon>
        <taxon>Aquarana</taxon>
    </lineage>
</organism>
<gene>
    <name evidence="15" type="ORF">AB205_0109160</name>
</gene>
<reference evidence="16" key="1">
    <citation type="journal article" date="2017" name="Nat. Commun.">
        <title>The North American bullfrog draft genome provides insight into hormonal regulation of long noncoding RNA.</title>
        <authorList>
            <person name="Hammond S.A."/>
            <person name="Warren R.L."/>
            <person name="Vandervalk B.P."/>
            <person name="Kucuk E."/>
            <person name="Khan H."/>
            <person name="Gibb E.A."/>
            <person name="Pandoh P."/>
            <person name="Kirk H."/>
            <person name="Zhao Y."/>
            <person name="Jones M."/>
            <person name="Mungall A.J."/>
            <person name="Coope R."/>
            <person name="Pleasance S."/>
            <person name="Moore R.A."/>
            <person name="Holt R.A."/>
            <person name="Round J.M."/>
            <person name="Ohora S."/>
            <person name="Walle B.V."/>
            <person name="Veldhoen N."/>
            <person name="Helbing C.C."/>
            <person name="Birol I."/>
        </authorList>
    </citation>
    <scope>NUCLEOTIDE SEQUENCE [LARGE SCALE GENOMIC DNA]</scope>
</reference>
<evidence type="ECO:0000256" key="6">
    <source>
        <dbReference type="ARBA" id="ARBA00022989"/>
    </source>
</evidence>
<feature type="domain" description="G-protein coupled receptors family 1 profile" evidence="14">
    <location>
        <begin position="1"/>
        <end position="185"/>
    </location>
</feature>
<keyword evidence="7" id="KW-0297">G-protein coupled receptor</keyword>
<sequence length="212" mass="23818">MSLLQSNYSLTEFFLVGFQNLHSFKIPLFLLLLITYIMAISANLLIVALMSTSHLLRSPILNFCGPNTIDHFYCDLSPILELSCSDTFLAKMGASILTTIIVIFPFLFVIVTYAYIFTTILGITSNIGKQKAFSTCSSHLSVVCVFYGSLISIYFSPSKGNSLNTNKVISLLYTLVTPLFNPVIYTLRNQIIRITVNIFFKRISQFDVHSFC</sequence>
<dbReference type="Pfam" id="PF13853">
    <property type="entry name" value="7tm_4"/>
    <property type="match status" value="1"/>
</dbReference>
<dbReference type="PRINTS" id="PR00245">
    <property type="entry name" value="OLFACTORYR"/>
</dbReference>
<keyword evidence="9" id="KW-1015">Disulfide bond</keyword>
<evidence type="ECO:0000256" key="11">
    <source>
        <dbReference type="ARBA" id="ARBA00023180"/>
    </source>
</evidence>
<evidence type="ECO:0000256" key="3">
    <source>
        <dbReference type="ARBA" id="ARBA00022606"/>
    </source>
</evidence>
<feature type="transmembrane region" description="Helical" evidence="13">
    <location>
        <begin position="136"/>
        <end position="156"/>
    </location>
</feature>
<feature type="transmembrane region" description="Helical" evidence="13">
    <location>
        <begin position="168"/>
        <end position="187"/>
    </location>
</feature>
<name>A0A2G9RAG2_AQUCT</name>
<keyword evidence="2" id="KW-1003">Cell membrane</keyword>
<dbReference type="OrthoDB" id="9898447at2759"/>
<protein>
    <recommendedName>
        <fullName evidence="14">G-protein coupled receptors family 1 profile domain-containing protein</fullName>
    </recommendedName>
</protein>
<dbReference type="GO" id="GO:0005886">
    <property type="term" value="C:plasma membrane"/>
    <property type="evidence" value="ECO:0007669"/>
    <property type="project" value="UniProtKB-SubCell"/>
</dbReference>
<evidence type="ECO:0000256" key="9">
    <source>
        <dbReference type="ARBA" id="ARBA00023157"/>
    </source>
</evidence>
<feature type="transmembrane region" description="Helical" evidence="13">
    <location>
        <begin position="28"/>
        <end position="50"/>
    </location>
</feature>
<accession>A0A2G9RAG2</accession>
<keyword evidence="10" id="KW-0675">Receptor</keyword>
<dbReference type="SUPFAM" id="SSF81321">
    <property type="entry name" value="Family A G protein-coupled receptor-like"/>
    <property type="match status" value="1"/>
</dbReference>
<keyword evidence="5" id="KW-0552">Olfaction</keyword>
<dbReference type="InterPro" id="IPR000725">
    <property type="entry name" value="Olfact_rcpt"/>
</dbReference>
<keyword evidence="8 13" id="KW-0472">Membrane</keyword>
<evidence type="ECO:0000256" key="1">
    <source>
        <dbReference type="ARBA" id="ARBA00004651"/>
    </source>
</evidence>
<evidence type="ECO:0000256" key="7">
    <source>
        <dbReference type="ARBA" id="ARBA00023040"/>
    </source>
</evidence>
<dbReference type="InterPro" id="IPR017452">
    <property type="entry name" value="GPCR_Rhodpsn_7TM"/>
</dbReference>
<dbReference type="GO" id="GO:0004930">
    <property type="term" value="F:G protein-coupled receptor activity"/>
    <property type="evidence" value="ECO:0007669"/>
    <property type="project" value="UniProtKB-KW"/>
</dbReference>
<keyword evidence="16" id="KW-1185">Reference proteome</keyword>
<dbReference type="GO" id="GO:0004984">
    <property type="term" value="F:olfactory receptor activity"/>
    <property type="evidence" value="ECO:0007669"/>
    <property type="project" value="InterPro"/>
</dbReference>
<evidence type="ECO:0000313" key="15">
    <source>
        <dbReference type="EMBL" id="PIO24281.1"/>
    </source>
</evidence>
<dbReference type="EMBL" id="KV954041">
    <property type="protein sequence ID" value="PIO24281.1"/>
    <property type="molecule type" value="Genomic_DNA"/>
</dbReference>
<evidence type="ECO:0000259" key="14">
    <source>
        <dbReference type="PROSITE" id="PS50262"/>
    </source>
</evidence>
<evidence type="ECO:0000256" key="13">
    <source>
        <dbReference type="SAM" id="Phobius"/>
    </source>
</evidence>
<dbReference type="PANTHER" id="PTHR24242">
    <property type="entry name" value="G-PROTEIN COUPLED RECEPTOR"/>
    <property type="match status" value="1"/>
</dbReference>
<dbReference type="InterPro" id="IPR050939">
    <property type="entry name" value="Olfactory_GPCR1"/>
</dbReference>
<dbReference type="PROSITE" id="PS50262">
    <property type="entry name" value="G_PROTEIN_RECEP_F1_2"/>
    <property type="match status" value="1"/>
</dbReference>
<comment type="subcellular location">
    <subcellularLocation>
        <location evidence="1">Cell membrane</location>
        <topology evidence="1">Multi-pass membrane protein</topology>
    </subcellularLocation>
</comment>
<proteinExistence type="predicted"/>
<dbReference type="PANTHER" id="PTHR24242:SF253">
    <property type="entry name" value="OLFACTORY RECEPTOR-RELATED"/>
    <property type="match status" value="1"/>
</dbReference>
<dbReference type="Gene3D" id="1.20.1070.10">
    <property type="entry name" value="Rhodopsin 7-helix transmembrane proteins"/>
    <property type="match status" value="1"/>
</dbReference>
<evidence type="ECO:0000313" key="16">
    <source>
        <dbReference type="Proteomes" id="UP000228934"/>
    </source>
</evidence>